<evidence type="ECO:0000256" key="4">
    <source>
        <dbReference type="ARBA" id="ARBA00022679"/>
    </source>
</evidence>
<comment type="catalytic activity">
    <reaction evidence="8">
        <text>apo-[ACP] + acetyl-CoA = acetyl-[ACP] + adenosine 3',5'-bisphosphate + H(+)</text>
        <dbReference type="Rhea" id="RHEA:46564"/>
        <dbReference type="Rhea" id="RHEA-COMP:9621"/>
        <dbReference type="Rhea" id="RHEA-COMP:9690"/>
        <dbReference type="ChEBI" id="CHEBI:15378"/>
        <dbReference type="ChEBI" id="CHEBI:29999"/>
        <dbReference type="ChEBI" id="CHEBI:57288"/>
        <dbReference type="ChEBI" id="CHEBI:58343"/>
        <dbReference type="ChEBI" id="CHEBI:78446"/>
    </reaction>
    <physiologicalReaction direction="left-to-right" evidence="8">
        <dbReference type="Rhea" id="RHEA:46565"/>
    </physiologicalReaction>
</comment>
<comment type="similarity">
    <text evidence="1">Belongs to the P-Pant transferase superfamily. AcpS family.</text>
</comment>
<name>A0AA85KDS5_TRIRE</name>
<evidence type="ECO:0000256" key="2">
    <source>
        <dbReference type="ARBA" id="ARBA00013172"/>
    </source>
</evidence>
<evidence type="ECO:0000259" key="9">
    <source>
        <dbReference type="Pfam" id="PF01648"/>
    </source>
</evidence>
<accession>A0AA85KDS5</accession>
<evidence type="ECO:0000256" key="6">
    <source>
        <dbReference type="ARBA" id="ARBA00033443"/>
    </source>
</evidence>
<evidence type="ECO:0000256" key="1">
    <source>
        <dbReference type="ARBA" id="ARBA00006195"/>
    </source>
</evidence>
<sequence length="279" mass="31887">MPFVPLSSIFHHQPIARTSPQGSKTTVESEQHTALRYAYQRDVLSSMVGKLLIRGTAVRHFGIPPCDVKLERSSEGRPYLIDHYDKLDFNISHGGDFTIIAATSEGRCGTDVMRIELPPSQTSVRDFALKMKSVFSTIELDRILSPDCETERIKRFYEHWCLKEAYVKALGCGIRIPLHTVECHFPEDGYLFAHRKLTDETEKHWVFEKHNLPQNHLAIIAWFGDPNMDYDINGSFIQLTYEQLINKLTILSAVNSDVWDQFLSKPKVPPSARQAIQSQ</sequence>
<dbReference type="SUPFAM" id="SSF56214">
    <property type="entry name" value="4'-phosphopantetheinyl transferase"/>
    <property type="match status" value="2"/>
</dbReference>
<dbReference type="Gene3D" id="3.90.470.20">
    <property type="entry name" value="4'-phosphopantetheinyl transferase domain"/>
    <property type="match status" value="2"/>
</dbReference>
<comment type="catalytic activity">
    <reaction evidence="7">
        <text>apo-[ACP] + CoA = holo-[ACP] + adenosine 3',5'-bisphosphate + H(+)</text>
        <dbReference type="Rhea" id="RHEA:12068"/>
        <dbReference type="Rhea" id="RHEA-COMP:9685"/>
        <dbReference type="Rhea" id="RHEA-COMP:9690"/>
        <dbReference type="ChEBI" id="CHEBI:15378"/>
        <dbReference type="ChEBI" id="CHEBI:29999"/>
        <dbReference type="ChEBI" id="CHEBI:57287"/>
        <dbReference type="ChEBI" id="CHEBI:58343"/>
        <dbReference type="ChEBI" id="CHEBI:64479"/>
        <dbReference type="EC" id="2.7.8.7"/>
    </reaction>
    <physiologicalReaction direction="left-to-right" evidence="7">
        <dbReference type="Rhea" id="RHEA:12069"/>
    </physiologicalReaction>
</comment>
<dbReference type="Proteomes" id="UP000050795">
    <property type="component" value="Unassembled WGS sequence"/>
</dbReference>
<dbReference type="PANTHER" id="PTHR12215">
    <property type="entry name" value="PHOSPHOPANTETHEINE TRANSFERASE"/>
    <property type="match status" value="1"/>
</dbReference>
<evidence type="ECO:0000313" key="11">
    <source>
        <dbReference type="Proteomes" id="UP000050795"/>
    </source>
</evidence>
<dbReference type="GO" id="GO:0005829">
    <property type="term" value="C:cytosol"/>
    <property type="evidence" value="ECO:0007669"/>
    <property type="project" value="TreeGrafter"/>
</dbReference>
<evidence type="ECO:0000259" key="10">
    <source>
        <dbReference type="Pfam" id="PF22624"/>
    </source>
</evidence>
<keyword evidence="11" id="KW-1185">Reference proteome</keyword>
<proteinExistence type="inferred from homology"/>
<evidence type="ECO:0000256" key="3">
    <source>
        <dbReference type="ARBA" id="ARBA00016301"/>
    </source>
</evidence>
<dbReference type="InterPro" id="IPR008278">
    <property type="entry name" value="4-PPantetheinyl_Trfase_dom"/>
</dbReference>
<dbReference type="AlphaFoldDB" id="A0AA85KDS5"/>
<dbReference type="InterPro" id="IPR055066">
    <property type="entry name" value="AASDHPPT_N"/>
</dbReference>
<dbReference type="Pfam" id="PF01648">
    <property type="entry name" value="ACPS"/>
    <property type="match status" value="1"/>
</dbReference>
<protein>
    <recommendedName>
        <fullName evidence="3">L-aminoadipate-semialdehyde dehydrogenase-phosphopantetheinyl transferase</fullName>
        <ecNumber evidence="2">2.7.8.7</ecNumber>
    </recommendedName>
    <alternativeName>
        <fullName evidence="5">4'-phosphopantetheinyl transferase</fullName>
    </alternativeName>
    <alternativeName>
        <fullName evidence="6">Alpha-aminoadipic semialdehyde dehydrogenase-phosphopantetheinyl transferase</fullName>
    </alternativeName>
</protein>
<evidence type="ECO:0000313" key="12">
    <source>
        <dbReference type="WBParaSite" id="TREG1_89930.1"/>
    </source>
</evidence>
<dbReference type="GO" id="GO:0008897">
    <property type="term" value="F:holo-[acyl-carrier-protein] synthase activity"/>
    <property type="evidence" value="ECO:0007669"/>
    <property type="project" value="UniProtKB-EC"/>
</dbReference>
<dbReference type="EC" id="2.7.8.7" evidence="2"/>
<dbReference type="InterPro" id="IPR050559">
    <property type="entry name" value="P-Pant_transferase_sf"/>
</dbReference>
<evidence type="ECO:0000256" key="7">
    <source>
        <dbReference type="ARBA" id="ARBA00048641"/>
    </source>
</evidence>
<dbReference type="InterPro" id="IPR037143">
    <property type="entry name" value="4-PPantetheinyl_Trfase_dom_sf"/>
</dbReference>
<reference evidence="12" key="2">
    <citation type="submission" date="2023-11" db="UniProtKB">
        <authorList>
            <consortium name="WormBaseParasite"/>
        </authorList>
    </citation>
    <scope>IDENTIFICATION</scope>
</reference>
<keyword evidence="4" id="KW-0808">Transferase</keyword>
<dbReference type="GO" id="GO:0000287">
    <property type="term" value="F:magnesium ion binding"/>
    <property type="evidence" value="ECO:0007669"/>
    <property type="project" value="InterPro"/>
</dbReference>
<reference evidence="11" key="1">
    <citation type="submission" date="2022-06" db="EMBL/GenBank/DDBJ databases">
        <authorList>
            <person name="Berger JAMES D."/>
            <person name="Berger JAMES D."/>
        </authorList>
    </citation>
    <scope>NUCLEOTIDE SEQUENCE [LARGE SCALE GENOMIC DNA]</scope>
</reference>
<dbReference type="Pfam" id="PF22624">
    <property type="entry name" value="AASDHPPT_N"/>
    <property type="match status" value="1"/>
</dbReference>
<evidence type="ECO:0000256" key="8">
    <source>
        <dbReference type="ARBA" id="ARBA00048794"/>
    </source>
</evidence>
<evidence type="ECO:0000256" key="5">
    <source>
        <dbReference type="ARBA" id="ARBA00030484"/>
    </source>
</evidence>
<dbReference type="PANTHER" id="PTHR12215:SF10">
    <property type="entry name" value="L-AMINOADIPATE-SEMIALDEHYDE DEHYDROGENASE-PHOSPHOPANTETHEINYL TRANSFERASE"/>
    <property type="match status" value="1"/>
</dbReference>
<dbReference type="GO" id="GO:0019878">
    <property type="term" value="P:lysine biosynthetic process via aminoadipic acid"/>
    <property type="evidence" value="ECO:0007669"/>
    <property type="project" value="TreeGrafter"/>
</dbReference>
<organism evidence="11 12">
    <name type="scientific">Trichobilharzia regenti</name>
    <name type="common">Nasal bird schistosome</name>
    <dbReference type="NCBI Taxonomy" id="157069"/>
    <lineage>
        <taxon>Eukaryota</taxon>
        <taxon>Metazoa</taxon>
        <taxon>Spiralia</taxon>
        <taxon>Lophotrochozoa</taxon>
        <taxon>Platyhelminthes</taxon>
        <taxon>Trematoda</taxon>
        <taxon>Digenea</taxon>
        <taxon>Strigeidida</taxon>
        <taxon>Schistosomatoidea</taxon>
        <taxon>Schistosomatidae</taxon>
        <taxon>Trichobilharzia</taxon>
    </lineage>
</organism>
<dbReference type="WBParaSite" id="TREG1_89930.1">
    <property type="protein sequence ID" value="TREG1_89930.1"/>
    <property type="gene ID" value="TREG1_89930"/>
</dbReference>
<feature type="domain" description="4'-phosphopantetheinyl transferase N-terminal" evidence="10">
    <location>
        <begin position="28"/>
        <end position="104"/>
    </location>
</feature>
<feature type="domain" description="4'-phosphopantetheinyl transferase" evidence="9">
    <location>
        <begin position="108"/>
        <end position="216"/>
    </location>
</feature>